<feature type="region of interest" description="Disordered" evidence="7">
    <location>
        <begin position="206"/>
        <end position="237"/>
    </location>
</feature>
<evidence type="ECO:0000256" key="3">
    <source>
        <dbReference type="ARBA" id="ARBA00022692"/>
    </source>
</evidence>
<dbReference type="AlphaFoldDB" id="A0A381RVC4"/>
<evidence type="ECO:0000313" key="11">
    <source>
        <dbReference type="EMBL" id="SUZ93917.1"/>
    </source>
</evidence>
<dbReference type="InterPro" id="IPR050250">
    <property type="entry name" value="Macrolide_Exporter_MacB"/>
</dbReference>
<feature type="compositionally biased region" description="Low complexity" evidence="7">
    <location>
        <begin position="215"/>
        <end position="227"/>
    </location>
</feature>
<evidence type="ECO:0000256" key="5">
    <source>
        <dbReference type="ARBA" id="ARBA00023136"/>
    </source>
</evidence>
<organism evidence="11">
    <name type="scientific">marine metagenome</name>
    <dbReference type="NCBI Taxonomy" id="408172"/>
    <lineage>
        <taxon>unclassified sequences</taxon>
        <taxon>metagenomes</taxon>
        <taxon>ecological metagenomes</taxon>
    </lineage>
</organism>
<evidence type="ECO:0000256" key="4">
    <source>
        <dbReference type="ARBA" id="ARBA00022989"/>
    </source>
</evidence>
<accession>A0A381RVC4</accession>
<dbReference type="Pfam" id="PF12704">
    <property type="entry name" value="MacB_PCD"/>
    <property type="match status" value="1"/>
</dbReference>
<evidence type="ECO:0000256" key="6">
    <source>
        <dbReference type="ARBA" id="ARBA00038076"/>
    </source>
</evidence>
<evidence type="ECO:0000256" key="7">
    <source>
        <dbReference type="SAM" id="MobiDB-lite"/>
    </source>
</evidence>
<evidence type="ECO:0000259" key="9">
    <source>
        <dbReference type="Pfam" id="PF02687"/>
    </source>
</evidence>
<comment type="subcellular location">
    <subcellularLocation>
        <location evidence="1">Cell membrane</location>
        <topology evidence="1">Multi-pass membrane protein</topology>
    </subcellularLocation>
</comment>
<feature type="domain" description="MacB-like periplasmic core" evidence="10">
    <location>
        <begin position="21"/>
        <end position="200"/>
    </location>
</feature>
<dbReference type="PANTHER" id="PTHR30572">
    <property type="entry name" value="MEMBRANE COMPONENT OF TRANSPORTER-RELATED"/>
    <property type="match status" value="1"/>
</dbReference>
<sequence length="469" mass="52081">MIFLNTLMIGLREIGSHWFRSTLTILGVVLGIVSLVTMSAIVKGMENAMKEQMVVYGGADKINIDEDEPPSYQEHKQDYSPGITVQDAYALKKNATLLQCISPEMHRSYGRASYQGKRTYLSSFVGVWPDIMEMEGYEIEHGRFFSSYEDHIAKNVCVIGADIRDRLFGPTNPDGTPLDPVGKKININYIPFQIVGMYKKLESEADRKKREYQLQQQQSRSGPARGRSSGRHSSRDRFWHRNNVAHIPLNTMWMKFRMATSSASGSIKGRFSTSQSSEPEVFAPDPKLSDFDVKALNVDVLDKAMGQIRNVMVRSHNGIEDFSFRTQESVLININKRLNSAQIIRGIIAALSLIVGGIGIMNIMLASINERIREIGTFKAMGATGSVVFLQIIMESLSLALLGGLFGIPASYGSVWLLTQMVPTENTPQITAEVLAMGIAFSACVGLMAGLFPAFKASRLDPIEALRYE</sequence>
<keyword evidence="3 8" id="KW-0812">Transmembrane</keyword>
<evidence type="ECO:0008006" key="12">
    <source>
        <dbReference type="Google" id="ProtNLM"/>
    </source>
</evidence>
<evidence type="ECO:0000256" key="1">
    <source>
        <dbReference type="ARBA" id="ARBA00004651"/>
    </source>
</evidence>
<feature type="transmembrane region" description="Helical" evidence="8">
    <location>
        <begin position="343"/>
        <end position="366"/>
    </location>
</feature>
<reference evidence="11" key="1">
    <citation type="submission" date="2018-05" db="EMBL/GenBank/DDBJ databases">
        <authorList>
            <person name="Lanie J.A."/>
            <person name="Ng W.-L."/>
            <person name="Kazmierczak K.M."/>
            <person name="Andrzejewski T.M."/>
            <person name="Davidsen T.M."/>
            <person name="Wayne K.J."/>
            <person name="Tettelin H."/>
            <person name="Glass J.I."/>
            <person name="Rusch D."/>
            <person name="Podicherti R."/>
            <person name="Tsui H.-C.T."/>
            <person name="Winkler M.E."/>
        </authorList>
    </citation>
    <scope>NUCLEOTIDE SEQUENCE</scope>
</reference>
<feature type="transmembrane region" description="Helical" evidence="8">
    <location>
        <begin position="387"/>
        <end position="410"/>
    </location>
</feature>
<evidence type="ECO:0000259" key="10">
    <source>
        <dbReference type="Pfam" id="PF12704"/>
    </source>
</evidence>
<dbReference type="GO" id="GO:0005886">
    <property type="term" value="C:plasma membrane"/>
    <property type="evidence" value="ECO:0007669"/>
    <property type="project" value="UniProtKB-SubCell"/>
</dbReference>
<feature type="transmembrane region" description="Helical" evidence="8">
    <location>
        <begin position="21"/>
        <end position="42"/>
    </location>
</feature>
<dbReference type="PANTHER" id="PTHR30572:SF4">
    <property type="entry name" value="ABC TRANSPORTER PERMEASE YTRF"/>
    <property type="match status" value="1"/>
</dbReference>
<comment type="similarity">
    <text evidence="6">Belongs to the ABC-4 integral membrane protein family.</text>
</comment>
<gene>
    <name evidence="11" type="ORF">METZ01_LOCUS46771</name>
</gene>
<dbReference type="Pfam" id="PF02687">
    <property type="entry name" value="FtsX"/>
    <property type="match status" value="1"/>
</dbReference>
<dbReference type="GO" id="GO:0022857">
    <property type="term" value="F:transmembrane transporter activity"/>
    <property type="evidence" value="ECO:0007669"/>
    <property type="project" value="TreeGrafter"/>
</dbReference>
<dbReference type="InterPro" id="IPR025857">
    <property type="entry name" value="MacB_PCD"/>
</dbReference>
<protein>
    <recommendedName>
        <fullName evidence="12">ABC3 transporter permease protein domain-containing protein</fullName>
    </recommendedName>
</protein>
<keyword evidence="4 8" id="KW-1133">Transmembrane helix</keyword>
<feature type="domain" description="ABC3 transporter permease C-terminal" evidence="9">
    <location>
        <begin position="347"/>
        <end position="462"/>
    </location>
</feature>
<dbReference type="InterPro" id="IPR003838">
    <property type="entry name" value="ABC3_permease_C"/>
</dbReference>
<proteinExistence type="inferred from homology"/>
<keyword evidence="2" id="KW-1003">Cell membrane</keyword>
<feature type="transmembrane region" description="Helical" evidence="8">
    <location>
        <begin position="430"/>
        <end position="452"/>
    </location>
</feature>
<keyword evidence="5 8" id="KW-0472">Membrane</keyword>
<name>A0A381RVC4_9ZZZZ</name>
<dbReference type="EMBL" id="UINC01002187">
    <property type="protein sequence ID" value="SUZ93917.1"/>
    <property type="molecule type" value="Genomic_DNA"/>
</dbReference>
<evidence type="ECO:0000256" key="2">
    <source>
        <dbReference type="ARBA" id="ARBA00022475"/>
    </source>
</evidence>
<evidence type="ECO:0000256" key="8">
    <source>
        <dbReference type="SAM" id="Phobius"/>
    </source>
</evidence>